<sequence>MQCKNNKLFSVSMKNLYLSILLVLVSGVHVCFAQNNTSSPYSYYGLGELNQVGFGQASGFGGTSLSFRNRSYLSVDNPAALTAIDSLKFIFNVGVSSKVSNLNQSGNSDVLYDNNLSHVSLGFRISPKIASAVSLVPYTSMGYNISSLEKVNGSSDYYQRILSGSGGLNQFIISNGIALTNKLSLGVNAIYLFGNNSANETITLGSTYNITVEKLISKGVYGNIGMQYQDAFNKDWEITIGAKFQPKIQVAAKKKENVSNSSSGNVIDNDVLNKGSFDVPMTYGFGLGFTKNKQLWLGADYLHEKWSETKIFEKSSALADRNRYSVGMNYIANDGYATKFLKKLTYRFGAFYDTGYIVNDINRIKSKGVSFGLGIPMAQNKGAINLSFEFGQMGTADNNNVREDYGRVTIEMSLFETWFLKRKYQ</sequence>
<dbReference type="Gene3D" id="2.40.160.60">
    <property type="entry name" value="Outer membrane protein transport protein (OMPP1/FadL/TodX)"/>
    <property type="match status" value="1"/>
</dbReference>
<reference evidence="1 2" key="1">
    <citation type="journal article" date="2017" name="Front. Microbiol.">
        <title>Labilibaculum manganireducens gen. nov., sp. nov. and Labilibaculum filiforme sp. nov., Novel Bacteroidetes Isolated from Subsurface Sediments of the Baltic Sea.</title>
        <authorList>
            <person name="Vandieken V."/>
            <person name="Marshall I.P."/>
            <person name="Niemann H."/>
            <person name="Engelen B."/>
            <person name="Cypionka H."/>
        </authorList>
    </citation>
    <scope>NUCLEOTIDE SEQUENCE [LARGE SCALE GENOMIC DNA]</scope>
    <source>
        <strain evidence="1 2">59.10-2M</strain>
    </source>
</reference>
<dbReference type="EMBL" id="MVDE01000005">
    <property type="protein sequence ID" value="PKQ68105.1"/>
    <property type="molecule type" value="Genomic_DNA"/>
</dbReference>
<organism evidence="1 2">
    <name type="scientific">Labilibaculum manganireducens</name>
    <dbReference type="NCBI Taxonomy" id="1940525"/>
    <lineage>
        <taxon>Bacteria</taxon>
        <taxon>Pseudomonadati</taxon>
        <taxon>Bacteroidota</taxon>
        <taxon>Bacteroidia</taxon>
        <taxon>Marinilabiliales</taxon>
        <taxon>Marinifilaceae</taxon>
        <taxon>Labilibaculum</taxon>
    </lineage>
</organism>
<dbReference type="AlphaFoldDB" id="A0A2N3ICU3"/>
<protein>
    <submittedName>
        <fullName evidence="1">Uncharacterized protein</fullName>
    </submittedName>
</protein>
<dbReference type="SUPFAM" id="SSF56935">
    <property type="entry name" value="Porins"/>
    <property type="match status" value="1"/>
</dbReference>
<dbReference type="Proteomes" id="UP000233618">
    <property type="component" value="Unassembled WGS sequence"/>
</dbReference>
<comment type="caution">
    <text evidence="1">The sequence shown here is derived from an EMBL/GenBank/DDBJ whole genome shotgun (WGS) entry which is preliminary data.</text>
</comment>
<proteinExistence type="predicted"/>
<gene>
    <name evidence="1" type="ORF">BZG01_04950</name>
</gene>
<evidence type="ECO:0000313" key="2">
    <source>
        <dbReference type="Proteomes" id="UP000233618"/>
    </source>
</evidence>
<name>A0A2N3ICU3_9BACT</name>
<keyword evidence="2" id="KW-1185">Reference proteome</keyword>
<accession>A0A2N3ICU3</accession>
<evidence type="ECO:0000313" key="1">
    <source>
        <dbReference type="EMBL" id="PKQ68105.1"/>
    </source>
</evidence>